<protein>
    <submittedName>
        <fullName evidence="1">Uncharacterized protein</fullName>
    </submittedName>
</protein>
<dbReference type="OrthoDB" id="3121090at2759"/>
<reference evidence="1 2" key="1">
    <citation type="journal article" date="2019" name="Nat. Ecol. Evol.">
        <title>Megaphylogeny resolves global patterns of mushroom evolution.</title>
        <authorList>
            <person name="Varga T."/>
            <person name="Krizsan K."/>
            <person name="Foldi C."/>
            <person name="Dima B."/>
            <person name="Sanchez-Garcia M."/>
            <person name="Sanchez-Ramirez S."/>
            <person name="Szollosi G.J."/>
            <person name="Szarkandi J.G."/>
            <person name="Papp V."/>
            <person name="Albert L."/>
            <person name="Andreopoulos W."/>
            <person name="Angelini C."/>
            <person name="Antonin V."/>
            <person name="Barry K.W."/>
            <person name="Bougher N.L."/>
            <person name="Buchanan P."/>
            <person name="Buyck B."/>
            <person name="Bense V."/>
            <person name="Catcheside P."/>
            <person name="Chovatia M."/>
            <person name="Cooper J."/>
            <person name="Damon W."/>
            <person name="Desjardin D."/>
            <person name="Finy P."/>
            <person name="Geml J."/>
            <person name="Haridas S."/>
            <person name="Hughes K."/>
            <person name="Justo A."/>
            <person name="Karasinski D."/>
            <person name="Kautmanova I."/>
            <person name="Kiss B."/>
            <person name="Kocsube S."/>
            <person name="Kotiranta H."/>
            <person name="LaButti K.M."/>
            <person name="Lechner B.E."/>
            <person name="Liimatainen K."/>
            <person name="Lipzen A."/>
            <person name="Lukacs Z."/>
            <person name="Mihaltcheva S."/>
            <person name="Morgado L.N."/>
            <person name="Niskanen T."/>
            <person name="Noordeloos M.E."/>
            <person name="Ohm R.A."/>
            <person name="Ortiz-Santana B."/>
            <person name="Ovrebo C."/>
            <person name="Racz N."/>
            <person name="Riley R."/>
            <person name="Savchenko A."/>
            <person name="Shiryaev A."/>
            <person name="Soop K."/>
            <person name="Spirin V."/>
            <person name="Szebenyi C."/>
            <person name="Tomsovsky M."/>
            <person name="Tulloss R.E."/>
            <person name="Uehling J."/>
            <person name="Grigoriev I.V."/>
            <person name="Vagvolgyi C."/>
            <person name="Papp T."/>
            <person name="Martin F.M."/>
            <person name="Miettinen O."/>
            <person name="Hibbett D.S."/>
            <person name="Nagy L.G."/>
        </authorList>
    </citation>
    <scope>NUCLEOTIDE SEQUENCE [LARGE SCALE GENOMIC DNA]</scope>
    <source>
        <strain evidence="1 2">FP101781</strain>
    </source>
</reference>
<proteinExistence type="predicted"/>
<comment type="caution">
    <text evidence="1">The sequence shown here is derived from an EMBL/GenBank/DDBJ whole genome shotgun (WGS) entry which is preliminary data.</text>
</comment>
<dbReference type="AlphaFoldDB" id="A0A4Y7STT2"/>
<dbReference type="EMBL" id="QPFP01000058">
    <property type="protein sequence ID" value="TEB25273.1"/>
    <property type="molecule type" value="Genomic_DNA"/>
</dbReference>
<keyword evidence="2" id="KW-1185">Reference proteome</keyword>
<accession>A0A4Y7STT2</accession>
<evidence type="ECO:0000313" key="1">
    <source>
        <dbReference type="EMBL" id="TEB25273.1"/>
    </source>
</evidence>
<evidence type="ECO:0000313" key="2">
    <source>
        <dbReference type="Proteomes" id="UP000298030"/>
    </source>
</evidence>
<dbReference type="Proteomes" id="UP000298030">
    <property type="component" value="Unassembled WGS sequence"/>
</dbReference>
<sequence>MAHFTQPRAIVTAAGKISPSAYLTTVINPSFLEEDKREYCEILSFFAHQARRENRFDDFVNQATTRFHARFPEPYTPELAAHVAINKAKVQGLMKSASFHMRLVLPVIHWENVLALSHEDFVNLGAAITIQAKEAHDQALLAEPCIRDPSNPGGPSNQVDDMSFFNVDGNFAPKRLYIGKKHVVRKPRTGKKVQSNNIPSMFSAAAVSATHTTQPTAVEVVACKDDPDGPTVVMDLPNGYAGEEMQAVGVDLEDTKLVIVNPNHHLNEEEVSEDEVLSALVKMED</sequence>
<name>A0A4Y7STT2_COPMI</name>
<organism evidence="1 2">
    <name type="scientific">Coprinellus micaceus</name>
    <name type="common">Glistening ink-cap mushroom</name>
    <name type="synonym">Coprinus micaceus</name>
    <dbReference type="NCBI Taxonomy" id="71717"/>
    <lineage>
        <taxon>Eukaryota</taxon>
        <taxon>Fungi</taxon>
        <taxon>Dikarya</taxon>
        <taxon>Basidiomycota</taxon>
        <taxon>Agaricomycotina</taxon>
        <taxon>Agaricomycetes</taxon>
        <taxon>Agaricomycetidae</taxon>
        <taxon>Agaricales</taxon>
        <taxon>Agaricineae</taxon>
        <taxon>Psathyrellaceae</taxon>
        <taxon>Coprinellus</taxon>
    </lineage>
</organism>
<gene>
    <name evidence="1" type="ORF">FA13DRAFT_1796556</name>
</gene>